<organism evidence="2 3">
    <name type="scientific">Scophthalmus maximus</name>
    <name type="common">Turbot</name>
    <name type="synonym">Psetta maxima</name>
    <dbReference type="NCBI Taxonomy" id="52904"/>
    <lineage>
        <taxon>Eukaryota</taxon>
        <taxon>Metazoa</taxon>
        <taxon>Chordata</taxon>
        <taxon>Craniata</taxon>
        <taxon>Vertebrata</taxon>
        <taxon>Euteleostomi</taxon>
        <taxon>Actinopterygii</taxon>
        <taxon>Neopterygii</taxon>
        <taxon>Teleostei</taxon>
        <taxon>Neoteleostei</taxon>
        <taxon>Acanthomorphata</taxon>
        <taxon>Carangaria</taxon>
        <taxon>Pleuronectiformes</taxon>
        <taxon>Pleuronectoidei</taxon>
        <taxon>Scophthalmidae</taxon>
        <taxon>Scophthalmus</taxon>
    </lineage>
</organism>
<dbReference type="EMBL" id="CP026252">
    <property type="protein sequence ID" value="AWP08740.1"/>
    <property type="molecule type" value="Genomic_DNA"/>
</dbReference>
<sequence length="55" mass="6298">MKPLLRLVVSVWTLLVCSALPEASVQRVKILHIHRSHRLHEECKSRRQTEVSGGL</sequence>
<evidence type="ECO:0000256" key="1">
    <source>
        <dbReference type="SAM" id="SignalP"/>
    </source>
</evidence>
<protein>
    <submittedName>
        <fullName evidence="2">Uncharacterized protein</fullName>
    </submittedName>
</protein>
<name>A0A2U9BYF8_SCOMX</name>
<feature type="signal peptide" evidence="1">
    <location>
        <begin position="1"/>
        <end position="19"/>
    </location>
</feature>
<proteinExistence type="predicted"/>
<accession>A0A2U9BYF8</accession>
<gene>
    <name evidence="2" type="ORF">SMAX5B_012825</name>
</gene>
<keyword evidence="1" id="KW-0732">Signal</keyword>
<evidence type="ECO:0000313" key="3">
    <source>
        <dbReference type="Proteomes" id="UP000246464"/>
    </source>
</evidence>
<feature type="chain" id="PRO_5015841312" evidence="1">
    <location>
        <begin position="20"/>
        <end position="55"/>
    </location>
</feature>
<evidence type="ECO:0000313" key="2">
    <source>
        <dbReference type="EMBL" id="AWP08740.1"/>
    </source>
</evidence>
<dbReference type="Proteomes" id="UP000246464">
    <property type="component" value="Chromosome 10"/>
</dbReference>
<keyword evidence="3" id="KW-1185">Reference proteome</keyword>
<dbReference type="AlphaFoldDB" id="A0A2U9BYF8"/>
<reference evidence="2 3" key="1">
    <citation type="submission" date="2017-12" db="EMBL/GenBank/DDBJ databases">
        <title>Integrating genomic resources of turbot (Scophthalmus maximus) in depth evaluation of genetic and physical mapping variation across individuals.</title>
        <authorList>
            <person name="Martinez P."/>
        </authorList>
    </citation>
    <scope>NUCLEOTIDE SEQUENCE [LARGE SCALE GENOMIC DNA]</scope>
</reference>